<organism evidence="1 2">
    <name type="scientific">Gregarina niphandrodes</name>
    <name type="common">Septate eugregarine</name>
    <dbReference type="NCBI Taxonomy" id="110365"/>
    <lineage>
        <taxon>Eukaryota</taxon>
        <taxon>Sar</taxon>
        <taxon>Alveolata</taxon>
        <taxon>Apicomplexa</taxon>
        <taxon>Conoidasida</taxon>
        <taxon>Gregarinasina</taxon>
        <taxon>Eugregarinorida</taxon>
        <taxon>Gregarinidae</taxon>
        <taxon>Gregarina</taxon>
    </lineage>
</organism>
<dbReference type="Proteomes" id="UP000019763">
    <property type="component" value="Unassembled WGS sequence"/>
</dbReference>
<comment type="caution">
    <text evidence="1">The sequence shown here is derived from an EMBL/GenBank/DDBJ whole genome shotgun (WGS) entry which is preliminary data.</text>
</comment>
<dbReference type="AlphaFoldDB" id="A0A023B4X9"/>
<dbReference type="EMBL" id="AFNH02000745">
    <property type="protein sequence ID" value="EZG57124.1"/>
    <property type="molecule type" value="Genomic_DNA"/>
</dbReference>
<sequence length="305" mass="32070">MNVIVELQEMMRLAAVVVIASADFMDGTCVSGVDPMGLEQSCLGRCHIYYEGDYGACNHKVETWEMDGPCGDSVERPCLSTFNGGWEVNKENCGNCYKVDMKYDDGTVKTTYLRTLDTNGSETKFEMGQAAWLNLCPYVCAGTGVCAYTPDQCEYGIIGGDKTISCAVQNAPITFKRVDCGGNSPVVTTTPAPVVTTAPAPVVTTAATPVFPTTPAQVVTTTPARVVTTAVTTPAPTTGNSNGGGDVVSGCVTAIHATQDCWTETCQGYCALYGPGGELNLWCGAAVSSSSDLIKCISSQQPFCL</sequence>
<proteinExistence type="predicted"/>
<dbReference type="GeneID" id="22913524"/>
<reference evidence="1" key="1">
    <citation type="submission" date="2013-12" db="EMBL/GenBank/DDBJ databases">
        <authorList>
            <person name="Omoto C.K."/>
            <person name="Sibley D."/>
            <person name="Venepally P."/>
            <person name="Hadjithomas M."/>
            <person name="Karamycheva S."/>
            <person name="Brunk B."/>
            <person name="Roos D."/>
            <person name="Caler E."/>
            <person name="Lorenzi H."/>
        </authorList>
    </citation>
    <scope>NUCLEOTIDE SEQUENCE</scope>
</reference>
<accession>A0A023B4X9</accession>
<evidence type="ECO:0000313" key="2">
    <source>
        <dbReference type="Proteomes" id="UP000019763"/>
    </source>
</evidence>
<name>A0A023B4X9_GRENI</name>
<keyword evidence="2" id="KW-1185">Reference proteome</keyword>
<dbReference type="VEuPathDB" id="CryptoDB:GNI_099440"/>
<dbReference type="RefSeq" id="XP_011131107.1">
    <property type="nucleotide sequence ID" value="XM_011132805.1"/>
</dbReference>
<gene>
    <name evidence="1" type="ORF">GNI_099440</name>
</gene>
<protein>
    <submittedName>
        <fullName evidence="1">Uncharacterized protein</fullName>
    </submittedName>
</protein>
<evidence type="ECO:0000313" key="1">
    <source>
        <dbReference type="EMBL" id="EZG57124.1"/>
    </source>
</evidence>